<gene>
    <name evidence="2" type="ORF">EQU50_00525</name>
</gene>
<dbReference type="Proteomes" id="UP000293550">
    <property type="component" value="Unassembled WGS sequence"/>
</dbReference>
<evidence type="ECO:0008006" key="4">
    <source>
        <dbReference type="Google" id="ProtNLM"/>
    </source>
</evidence>
<feature type="transmembrane region" description="Helical" evidence="1">
    <location>
        <begin position="138"/>
        <end position="157"/>
    </location>
</feature>
<protein>
    <recommendedName>
        <fullName evidence="4">MFS transporter</fullName>
    </recommendedName>
</protein>
<dbReference type="InterPro" id="IPR036259">
    <property type="entry name" value="MFS_trans_sf"/>
</dbReference>
<proteinExistence type="predicted"/>
<evidence type="ECO:0000313" key="2">
    <source>
        <dbReference type="EMBL" id="RZI47104.1"/>
    </source>
</evidence>
<keyword evidence="1" id="KW-0812">Transmembrane</keyword>
<keyword evidence="1" id="KW-1133">Transmembrane helix</keyword>
<name>A0A4Q7DLP2_9PROT</name>
<feature type="transmembrane region" description="Helical" evidence="1">
    <location>
        <begin position="163"/>
        <end position="184"/>
    </location>
</feature>
<accession>A0A4Q7DLP2</accession>
<dbReference type="RefSeq" id="WP_130153217.1">
    <property type="nucleotide sequence ID" value="NZ_SCFB01000001.1"/>
</dbReference>
<feature type="transmembrane region" description="Helical" evidence="1">
    <location>
        <begin position="79"/>
        <end position="97"/>
    </location>
</feature>
<feature type="transmembrane region" description="Helical" evidence="1">
    <location>
        <begin position="103"/>
        <end position="126"/>
    </location>
</feature>
<evidence type="ECO:0000313" key="3">
    <source>
        <dbReference type="Proteomes" id="UP000293550"/>
    </source>
</evidence>
<feature type="transmembrane region" description="Helical" evidence="1">
    <location>
        <begin position="50"/>
        <end position="67"/>
    </location>
</feature>
<dbReference type="AlphaFoldDB" id="A0A4Q7DLP2"/>
<reference evidence="2 3" key="1">
    <citation type="submission" date="2018-10" db="EMBL/GenBank/DDBJ databases">
        <title>An updated phylogeny of the Alphaproteobacteria reveals that the parasitic Rickettsiales and Holosporales have independent origins.</title>
        <authorList>
            <person name="Munoz-Gomez S.A."/>
            <person name="Hess S."/>
            <person name="Burger G."/>
            <person name="Lang B.F."/>
            <person name="Susko E."/>
            <person name="Slamovits C.H."/>
            <person name="Roger A.J."/>
        </authorList>
    </citation>
    <scope>NUCLEOTIDE SEQUENCE [LARGE SCALE GENOMIC DNA]</scope>
    <source>
        <strain evidence="2">HOLO01</strain>
    </source>
</reference>
<feature type="transmembrane region" description="Helical" evidence="1">
    <location>
        <begin position="12"/>
        <end position="30"/>
    </location>
</feature>
<comment type="caution">
    <text evidence="2">The sequence shown here is derived from an EMBL/GenBank/DDBJ whole genome shotgun (WGS) entry which is preliminary data.</text>
</comment>
<keyword evidence="1" id="KW-0472">Membrane</keyword>
<dbReference type="SUPFAM" id="SSF103473">
    <property type="entry name" value="MFS general substrate transporter"/>
    <property type="match status" value="1"/>
</dbReference>
<keyword evidence="3" id="KW-1185">Reference proteome</keyword>
<organism evidence="2 3">
    <name type="scientific">Candidatus Finniella inopinata</name>
    <dbReference type="NCBI Taxonomy" id="1696036"/>
    <lineage>
        <taxon>Bacteria</taxon>
        <taxon>Pseudomonadati</taxon>
        <taxon>Pseudomonadota</taxon>
        <taxon>Alphaproteobacteria</taxon>
        <taxon>Holosporales</taxon>
        <taxon>Candidatus Paracaedibacteraceae</taxon>
        <taxon>Candidatus Finniella</taxon>
    </lineage>
</organism>
<dbReference type="EMBL" id="SCFB01000001">
    <property type="protein sequence ID" value="RZI47104.1"/>
    <property type="molecule type" value="Genomic_DNA"/>
</dbReference>
<evidence type="ECO:0000256" key="1">
    <source>
        <dbReference type="SAM" id="Phobius"/>
    </source>
</evidence>
<sequence length="211" mass="24226">MMTRPNKKDFAAYFFLECSNPFCFYLYYIYFSPILKSFGYSSPDIISHNFLLSIIDCLVVFPLIYLVKIFNPIKILKFQAIVLLLIVVSLPIFAMYLNSGRQVFLFQAILFPFSLSGVAVASPIFIKRFNVDRRFTTTTIGYALARSFMYVVTAFGLVYLTEWIGHSGVCVIGLPLMFACFWSIRHFEKLEGLRPHKSFVPINDEVHSQAA</sequence>